<dbReference type="Proteomes" id="UP001054945">
    <property type="component" value="Unassembled WGS sequence"/>
</dbReference>
<protein>
    <submittedName>
        <fullName evidence="1">Uncharacterized protein</fullName>
    </submittedName>
</protein>
<gene>
    <name evidence="1" type="ORF">CEXT_137111</name>
</gene>
<dbReference type="EMBL" id="BPLR01012620">
    <property type="protein sequence ID" value="GIY55219.1"/>
    <property type="molecule type" value="Genomic_DNA"/>
</dbReference>
<comment type="caution">
    <text evidence="1">The sequence shown here is derived from an EMBL/GenBank/DDBJ whole genome shotgun (WGS) entry which is preliminary data.</text>
</comment>
<dbReference type="AlphaFoldDB" id="A0AAV4UC10"/>
<sequence>MAPSHYFTQWFPNNLHSPRESSDQVVDIGIRIPGQLTGYLLLRRPAIRTSRPPSIRATSQEKYYCEDGLLIERFKNAPIVKARTSEGRVKDVVVSGFPRLESAPSHHFTQWFLNNLRSPSGIK</sequence>
<name>A0AAV4UC10_CAEEX</name>
<keyword evidence="2" id="KW-1185">Reference proteome</keyword>
<evidence type="ECO:0000313" key="2">
    <source>
        <dbReference type="Proteomes" id="UP001054945"/>
    </source>
</evidence>
<evidence type="ECO:0000313" key="1">
    <source>
        <dbReference type="EMBL" id="GIY55219.1"/>
    </source>
</evidence>
<organism evidence="1 2">
    <name type="scientific">Caerostris extrusa</name>
    <name type="common">Bark spider</name>
    <name type="synonym">Caerostris bankana</name>
    <dbReference type="NCBI Taxonomy" id="172846"/>
    <lineage>
        <taxon>Eukaryota</taxon>
        <taxon>Metazoa</taxon>
        <taxon>Ecdysozoa</taxon>
        <taxon>Arthropoda</taxon>
        <taxon>Chelicerata</taxon>
        <taxon>Arachnida</taxon>
        <taxon>Araneae</taxon>
        <taxon>Araneomorphae</taxon>
        <taxon>Entelegynae</taxon>
        <taxon>Araneoidea</taxon>
        <taxon>Araneidae</taxon>
        <taxon>Caerostris</taxon>
    </lineage>
</organism>
<reference evidence="1 2" key="1">
    <citation type="submission" date="2021-06" db="EMBL/GenBank/DDBJ databases">
        <title>Caerostris extrusa draft genome.</title>
        <authorList>
            <person name="Kono N."/>
            <person name="Arakawa K."/>
        </authorList>
    </citation>
    <scope>NUCLEOTIDE SEQUENCE [LARGE SCALE GENOMIC DNA]</scope>
</reference>
<proteinExistence type="predicted"/>
<accession>A0AAV4UC10</accession>